<feature type="region of interest" description="Disordered" evidence="1">
    <location>
        <begin position="603"/>
        <end position="628"/>
    </location>
</feature>
<accession>F0Q0B3</accession>
<dbReference type="RefSeq" id="WP_013592584.1">
    <property type="nucleotide sequence ID" value="NC_015138.1"/>
</dbReference>
<evidence type="ECO:0000313" key="4">
    <source>
        <dbReference type="EMBL" id="ADX43996.1"/>
    </source>
</evidence>
<evidence type="ECO:0000256" key="1">
    <source>
        <dbReference type="SAM" id="MobiDB-lite"/>
    </source>
</evidence>
<gene>
    <name evidence="4" type="ordered locus">Acav_0069</name>
</gene>
<dbReference type="AlphaFoldDB" id="F0Q0B3"/>
<dbReference type="Pfam" id="PF23544">
    <property type="entry name" value="AtuA_ferredoxin"/>
    <property type="match status" value="1"/>
</dbReference>
<sequence>MAEHKPANKVVRIGGASGFWGDSRTGAPQLVASGLIDYLVFDFLAETTMALLAAARAKKPDMGYATDFVDTAMRDVLPEVLRRGIKVIANAGGIHPRGCADALRALAASMGLSPRIAVVEGDDVSAQLGALRSAGVRDMFTGEALPAQVLSANAYLGAFPVARALAAGADIVITGRGVDSAVTLGALIHEFGWTPQDLDALAGGSLAGHIIECGCQATGGLFTDWRRVPGWAHIGYPIIDCHPDGSFELGKAPGTGGLIDRACVIEQMLYEIGDPSAYLLPDVSCDFRQVEVEQRGPERVRVSGARGRAPNGSYKVSATQLDGYRCAGMMVIVGIDAAAKARRTGEAIVERTRGLLRQAGMPDYSRVQIELFGNESLYGAHARTAASREVMVRVVVDHPQKQALEIFAREIAPSGTSWSPGTTMPSGGRPSPTPLIKPFSFLIDKARVPVSVHLDGRPCAEAWLPSPPPGPAAAPPLPAPAAWSDPAGEPQQEVPLVRLAWARSGDKGNLSNIGVIARRPEWLPLLWARLTPEAVGRYFAHLVQGRVERFHLPGTHSLNLLLHDALAGGGPASARFDPLGKGHAQVLLDMPIRVPASLAAQLPPQDLEPGTAAATTHNGDHHERPWTE</sequence>
<protein>
    <recommendedName>
        <fullName evidence="6">Terpene utilization protein AtuA</fullName>
    </recommendedName>
</protein>
<evidence type="ECO:0000259" key="3">
    <source>
        <dbReference type="Pfam" id="PF23544"/>
    </source>
</evidence>
<dbReference type="KEGG" id="aaa:Acav_0069"/>
<dbReference type="Proteomes" id="UP000002482">
    <property type="component" value="Chromosome"/>
</dbReference>
<feature type="domain" description="Acyclic terpene utilisation N-terminal" evidence="2">
    <location>
        <begin position="11"/>
        <end position="454"/>
    </location>
</feature>
<dbReference type="PANTHER" id="PTHR47708">
    <property type="match status" value="1"/>
</dbReference>
<proteinExistence type="predicted"/>
<evidence type="ECO:0000313" key="5">
    <source>
        <dbReference type="Proteomes" id="UP000002482"/>
    </source>
</evidence>
<evidence type="ECO:0008006" key="6">
    <source>
        <dbReference type="Google" id="ProtNLM"/>
    </source>
</evidence>
<organism evidence="4 5">
    <name type="scientific">Paracidovorax avenae (strain ATCC 19860 / DSM 7227 / CCUG 15838 / JCM 20985 / LMG 2117 / NCPPB 1011)</name>
    <name type="common">Acidovorax avenae</name>
    <dbReference type="NCBI Taxonomy" id="643561"/>
    <lineage>
        <taxon>Bacteria</taxon>
        <taxon>Pseudomonadati</taxon>
        <taxon>Pseudomonadota</taxon>
        <taxon>Betaproteobacteria</taxon>
        <taxon>Burkholderiales</taxon>
        <taxon>Comamonadaceae</taxon>
        <taxon>Paracidovorax</taxon>
    </lineage>
</organism>
<dbReference type="InterPro" id="IPR056362">
    <property type="entry name" value="AtuA-like_ferredoxin_dom"/>
</dbReference>
<keyword evidence="5" id="KW-1185">Reference proteome</keyword>
<name>F0Q0B3_PARA1</name>
<feature type="compositionally biased region" description="Basic and acidic residues" evidence="1">
    <location>
        <begin position="618"/>
        <end position="628"/>
    </location>
</feature>
<dbReference type="InterPro" id="IPR010839">
    <property type="entry name" value="AtuA_N"/>
</dbReference>
<dbReference type="OrthoDB" id="9763456at2"/>
<dbReference type="HOGENOM" id="CLU_012617_1_0_4"/>
<evidence type="ECO:0000259" key="2">
    <source>
        <dbReference type="Pfam" id="PF07287"/>
    </source>
</evidence>
<feature type="region of interest" description="Disordered" evidence="1">
    <location>
        <begin position="463"/>
        <end position="489"/>
    </location>
</feature>
<feature type="compositionally biased region" description="Pro residues" evidence="1">
    <location>
        <begin position="465"/>
        <end position="479"/>
    </location>
</feature>
<feature type="domain" description="AtuA-like ferredoxin-fold" evidence="3">
    <location>
        <begin position="494"/>
        <end position="592"/>
    </location>
</feature>
<dbReference type="EMBL" id="CP002521">
    <property type="protein sequence ID" value="ADX43996.1"/>
    <property type="molecule type" value="Genomic_DNA"/>
</dbReference>
<dbReference type="PANTHER" id="PTHR47708:SF2">
    <property type="entry name" value="SI:CH73-132F6.5"/>
    <property type="match status" value="1"/>
</dbReference>
<dbReference type="Pfam" id="PF07287">
    <property type="entry name" value="AtuA"/>
    <property type="match status" value="1"/>
</dbReference>
<reference evidence="4" key="1">
    <citation type="submission" date="2011-02" db="EMBL/GenBank/DDBJ databases">
        <title>Complete sequence of Acidovorax avenae subsp. avenae ATCC 19860.</title>
        <authorList>
            <consortium name="US DOE Joint Genome Institute"/>
            <person name="Lucas S."/>
            <person name="Copeland A."/>
            <person name="Lapidus A."/>
            <person name="Cheng J.-F."/>
            <person name="Goodwin L."/>
            <person name="Pitluck S."/>
            <person name="Chertkov O."/>
            <person name="Held B."/>
            <person name="Detter J.C."/>
            <person name="Han C."/>
            <person name="Tapia R."/>
            <person name="Land M."/>
            <person name="Hauser L."/>
            <person name="Kyrpides N."/>
            <person name="Ivanova N."/>
            <person name="Ovchinnikova G."/>
            <person name="Pagani I."/>
            <person name="Gordon S."/>
            <person name="Woyke T."/>
        </authorList>
    </citation>
    <scope>NUCLEOTIDE SEQUENCE</scope>
    <source>
        <strain evidence="4">ATCC 19860</strain>
    </source>
</reference>
<dbReference type="GeneID" id="34236198"/>